<gene>
    <name evidence="2" type="ORF">HPP92_018868</name>
</gene>
<evidence type="ECO:0000256" key="1">
    <source>
        <dbReference type="SAM" id="MobiDB-lite"/>
    </source>
</evidence>
<feature type="region of interest" description="Disordered" evidence="1">
    <location>
        <begin position="104"/>
        <end position="130"/>
    </location>
</feature>
<evidence type="ECO:0000313" key="2">
    <source>
        <dbReference type="EMBL" id="KAG0467288.1"/>
    </source>
</evidence>
<dbReference type="PANTHER" id="PTHR34190:SF9">
    <property type="entry name" value="BZIP DOMAIN-CONTAINING PROTEIN"/>
    <property type="match status" value="1"/>
</dbReference>
<sequence length="196" mass="21909">MDDRHSMEFLLSRLDLIDIRVSDDPSLKDGTFALFVRLTNIVLVLLQLRQLEEKQREPENYFTADLRARGKPMPSSMDDARLKRNLMNRLRLLETRIRQLSQELEKGGESAGASSSSPSMKQKQIVPRGGGRVVGGAWRAGAEIFHGHWPKKKVRAVSMLKRVLGCICCTADDNCCLNSPSSGDCKGQGRHAGCYH</sequence>
<name>A0A835UMT4_VANPL</name>
<protein>
    <submittedName>
        <fullName evidence="2">Uncharacterized protein</fullName>
    </submittedName>
</protein>
<dbReference type="OrthoDB" id="736665at2759"/>
<evidence type="ECO:0000313" key="3">
    <source>
        <dbReference type="Proteomes" id="UP000636800"/>
    </source>
</evidence>
<reference evidence="2 3" key="1">
    <citation type="journal article" date="2020" name="Nat. Food">
        <title>A phased Vanilla planifolia genome enables genetic improvement of flavour and production.</title>
        <authorList>
            <person name="Hasing T."/>
            <person name="Tang H."/>
            <person name="Brym M."/>
            <person name="Khazi F."/>
            <person name="Huang T."/>
            <person name="Chambers A.H."/>
        </authorList>
    </citation>
    <scope>NUCLEOTIDE SEQUENCE [LARGE SCALE GENOMIC DNA]</scope>
    <source>
        <tissue evidence="2">Leaf</tissue>
    </source>
</reference>
<comment type="caution">
    <text evidence="2">The sequence shown here is derived from an EMBL/GenBank/DDBJ whole genome shotgun (WGS) entry which is preliminary data.</text>
</comment>
<accession>A0A835UMT4</accession>
<dbReference type="PANTHER" id="PTHR34190">
    <property type="entry name" value="EXPRESSED PROTEIN"/>
    <property type="match status" value="1"/>
</dbReference>
<proteinExistence type="predicted"/>
<dbReference type="Proteomes" id="UP000636800">
    <property type="component" value="Unassembled WGS sequence"/>
</dbReference>
<keyword evidence="3" id="KW-1185">Reference proteome</keyword>
<dbReference type="EMBL" id="JADCNL010000009">
    <property type="protein sequence ID" value="KAG0467288.1"/>
    <property type="molecule type" value="Genomic_DNA"/>
</dbReference>
<dbReference type="AlphaFoldDB" id="A0A835UMT4"/>
<organism evidence="2 3">
    <name type="scientific">Vanilla planifolia</name>
    <name type="common">Vanilla</name>
    <dbReference type="NCBI Taxonomy" id="51239"/>
    <lineage>
        <taxon>Eukaryota</taxon>
        <taxon>Viridiplantae</taxon>
        <taxon>Streptophyta</taxon>
        <taxon>Embryophyta</taxon>
        <taxon>Tracheophyta</taxon>
        <taxon>Spermatophyta</taxon>
        <taxon>Magnoliopsida</taxon>
        <taxon>Liliopsida</taxon>
        <taxon>Asparagales</taxon>
        <taxon>Orchidaceae</taxon>
        <taxon>Vanilloideae</taxon>
        <taxon>Vanilleae</taxon>
        <taxon>Vanilla</taxon>
    </lineage>
</organism>